<dbReference type="GO" id="GO:0006099">
    <property type="term" value="P:tricarboxylic acid cycle"/>
    <property type="evidence" value="ECO:0007669"/>
    <property type="project" value="TreeGrafter"/>
</dbReference>
<accession>A0A8J7IY29</accession>
<dbReference type="AlphaFoldDB" id="A0A8J7IY29"/>
<keyword evidence="7" id="KW-1185">Reference proteome</keyword>
<dbReference type="Pfam" id="PF00330">
    <property type="entry name" value="Aconitase"/>
    <property type="match status" value="1"/>
</dbReference>
<dbReference type="Gene3D" id="3.30.499.10">
    <property type="entry name" value="Aconitase, domain 3"/>
    <property type="match status" value="2"/>
</dbReference>
<dbReference type="InterPro" id="IPR015931">
    <property type="entry name" value="Acnase/IPM_dHydase_lsu_aba_1/3"/>
</dbReference>
<dbReference type="PANTHER" id="PTHR43160:SF3">
    <property type="entry name" value="ACONITATE HYDRATASE, MITOCHONDRIAL"/>
    <property type="match status" value="1"/>
</dbReference>
<dbReference type="CDD" id="cd01579">
    <property type="entry name" value="AcnA_Bact_Swivel"/>
    <property type="match status" value="1"/>
</dbReference>
<dbReference type="SUPFAM" id="SSF53732">
    <property type="entry name" value="Aconitase iron-sulfur domain"/>
    <property type="match status" value="1"/>
</dbReference>
<dbReference type="InterPro" id="IPR050926">
    <property type="entry name" value="Aconitase/IPM_isomerase"/>
</dbReference>
<proteinExistence type="predicted"/>
<dbReference type="GO" id="GO:0005829">
    <property type="term" value="C:cytosol"/>
    <property type="evidence" value="ECO:0007669"/>
    <property type="project" value="TreeGrafter"/>
</dbReference>
<reference evidence="6" key="1">
    <citation type="submission" date="2020-12" db="EMBL/GenBank/DDBJ databases">
        <title>Geomonas sp. Red875, isolated from river sediment.</title>
        <authorList>
            <person name="Xu Z."/>
            <person name="Zhang Z."/>
            <person name="Masuda Y."/>
            <person name="Itoh H."/>
            <person name="Senoo K."/>
        </authorList>
    </citation>
    <scope>NUCLEOTIDE SEQUENCE</scope>
    <source>
        <strain evidence="6">Red875</strain>
    </source>
</reference>
<organism evidence="6 7">
    <name type="scientific">Geomesophilobacter sediminis</name>
    <dbReference type="NCBI Taxonomy" id="2798584"/>
    <lineage>
        <taxon>Bacteria</taxon>
        <taxon>Pseudomonadati</taxon>
        <taxon>Thermodesulfobacteriota</taxon>
        <taxon>Desulfuromonadia</taxon>
        <taxon>Geobacterales</taxon>
        <taxon>Geobacteraceae</taxon>
        <taxon>Geomesophilobacter</taxon>
    </lineage>
</organism>
<dbReference type="SUPFAM" id="SSF52016">
    <property type="entry name" value="LeuD/IlvD-like"/>
    <property type="match status" value="1"/>
</dbReference>
<dbReference type="GO" id="GO:0003994">
    <property type="term" value="F:aconitate hydratase activity"/>
    <property type="evidence" value="ECO:0007669"/>
    <property type="project" value="UniProtKB-EC"/>
</dbReference>
<keyword evidence="2" id="KW-0408">Iron</keyword>
<sequence>MGKNLATKILEAHLVEGELVPGKEIGIRIDHTLLQDATGTMAMLEFIAMGVPKVQVEVAAQYVDHNLLQTDNRNADDHTFLASAAQKFGVILSKPGNGVSHQVHLERFGIPGKTMLGADSHTPTAAGMGMLAIGAGGLDVALAMAGHPFHLTCPKIWGIKLTGSLQPWVSGKDVILEMLRRHTVKGGVGRIIEYYGPGVETLSATDRATIGNMGAELGATTSIFPSDRRTKEFLEAQGRGDAWQELAPDPDATYDEHDEIDLSQVEPLIACPSAPDNVVRVADIEGVKVDQVIVGSSVNSSFRDLMTVCRILDGRRIAPHLYFHINPGSRQVLENVTNAGGFMSLLLAGAQVHQPGCLGCIGMGQAPGTNQVSLRTFPRNFPGRSGTKEDKVYLCSPETAAAAGLFGVITDPRKLGELLPWPAVQNPDRYVVDDSGIIFPPEDGSKVEIVTGPNIVPFPEFDELPDDLEVEVILKVGDNISTDDIMPAGNKVLPFRSNIPAISRFVFERIDPEFPDRAQQKGSGAVVGGENYGQGSSREHAALAPRFLGIRAKIAKGFARIHRSNLINFGILPLTFKDPADYDRLNQGDRLRLEGVRGLIAGGATEIPVKVGDRVFLTELKASERERQELVSGGLLNVVKKGERRGK</sequence>
<dbReference type="PRINTS" id="PR00415">
    <property type="entry name" value="ACONITASE"/>
</dbReference>
<evidence type="ECO:0000256" key="2">
    <source>
        <dbReference type="ARBA" id="ARBA00023004"/>
    </source>
</evidence>
<evidence type="ECO:0000256" key="3">
    <source>
        <dbReference type="ARBA" id="ARBA00023014"/>
    </source>
</evidence>
<dbReference type="Gene3D" id="3.20.19.10">
    <property type="entry name" value="Aconitase, domain 4"/>
    <property type="match status" value="1"/>
</dbReference>
<evidence type="ECO:0000256" key="1">
    <source>
        <dbReference type="ARBA" id="ARBA00022723"/>
    </source>
</evidence>
<evidence type="ECO:0000313" key="6">
    <source>
        <dbReference type="EMBL" id="MBJ6724982.1"/>
    </source>
</evidence>
<dbReference type="GO" id="GO:0046872">
    <property type="term" value="F:metal ion binding"/>
    <property type="evidence" value="ECO:0007669"/>
    <property type="project" value="UniProtKB-KW"/>
</dbReference>
<dbReference type="EMBL" id="JAEMHM010000007">
    <property type="protein sequence ID" value="MBJ6724982.1"/>
    <property type="molecule type" value="Genomic_DNA"/>
</dbReference>
<dbReference type="InterPro" id="IPR000573">
    <property type="entry name" value="AconitaseA/IPMdHydase_ssu_swvl"/>
</dbReference>
<gene>
    <name evidence="6" type="ORF">JFN93_09705</name>
</gene>
<feature type="domain" description="Aconitase A/isopropylmalate dehydratase small subunit swivel" evidence="5">
    <location>
        <begin position="519"/>
        <end position="578"/>
    </location>
</feature>
<evidence type="ECO:0000259" key="4">
    <source>
        <dbReference type="Pfam" id="PF00330"/>
    </source>
</evidence>
<keyword evidence="3" id="KW-0411">Iron-sulfur</keyword>
<dbReference type="InterPro" id="IPR001030">
    <property type="entry name" value="Acoase/IPM_deHydtase_lsu_aba"/>
</dbReference>
<dbReference type="RefSeq" id="WP_199383877.1">
    <property type="nucleotide sequence ID" value="NZ_JAEMHM010000007.1"/>
</dbReference>
<dbReference type="InterPro" id="IPR015928">
    <property type="entry name" value="Aconitase/3IPM_dehydase_swvl"/>
</dbReference>
<dbReference type="PANTHER" id="PTHR43160">
    <property type="entry name" value="ACONITATE HYDRATASE B"/>
    <property type="match status" value="1"/>
</dbReference>
<dbReference type="InterPro" id="IPR036008">
    <property type="entry name" value="Aconitase_4Fe-4S_dom"/>
</dbReference>
<protein>
    <submittedName>
        <fullName evidence="6">Aconitate hydratase</fullName>
        <ecNumber evidence="6">4.2.1.3</ecNumber>
    </submittedName>
</protein>
<name>A0A8J7IY29_9BACT</name>
<dbReference type="EC" id="4.2.1.3" evidence="6"/>
<dbReference type="NCBIfam" id="NF005558">
    <property type="entry name" value="PRK07229.1"/>
    <property type="match status" value="1"/>
</dbReference>
<dbReference type="InterPro" id="IPR006250">
    <property type="entry name" value="Aconitase_put"/>
</dbReference>
<keyword evidence="6" id="KW-0456">Lyase</keyword>
<comment type="caution">
    <text evidence="6">The sequence shown here is derived from an EMBL/GenBank/DDBJ whole genome shotgun (WGS) entry which is preliminary data.</text>
</comment>
<feature type="domain" description="Aconitase/3-isopropylmalate dehydratase large subunit alpha/beta/alpha" evidence="4">
    <location>
        <begin position="8"/>
        <end position="407"/>
    </location>
</feature>
<evidence type="ECO:0000313" key="7">
    <source>
        <dbReference type="Proteomes" id="UP000636888"/>
    </source>
</evidence>
<keyword evidence="1" id="KW-0479">Metal-binding</keyword>
<dbReference type="NCBIfam" id="TIGR01342">
    <property type="entry name" value="acon_putative"/>
    <property type="match status" value="1"/>
</dbReference>
<dbReference type="Pfam" id="PF00694">
    <property type="entry name" value="Aconitase_C"/>
    <property type="match status" value="1"/>
</dbReference>
<dbReference type="GO" id="GO:0051539">
    <property type="term" value="F:4 iron, 4 sulfur cluster binding"/>
    <property type="evidence" value="ECO:0007669"/>
    <property type="project" value="TreeGrafter"/>
</dbReference>
<evidence type="ECO:0000259" key="5">
    <source>
        <dbReference type="Pfam" id="PF00694"/>
    </source>
</evidence>
<dbReference type="Proteomes" id="UP000636888">
    <property type="component" value="Unassembled WGS sequence"/>
</dbReference>